<gene>
    <name evidence="2" type="ORF">HNR61_005530</name>
</gene>
<dbReference type="InterPro" id="IPR006674">
    <property type="entry name" value="HD_domain"/>
</dbReference>
<organism evidence="2 3">
    <name type="scientific">Actinomadura namibiensis</name>
    <dbReference type="NCBI Taxonomy" id="182080"/>
    <lineage>
        <taxon>Bacteria</taxon>
        <taxon>Bacillati</taxon>
        <taxon>Actinomycetota</taxon>
        <taxon>Actinomycetes</taxon>
        <taxon>Streptosporangiales</taxon>
        <taxon>Thermomonosporaceae</taxon>
        <taxon>Actinomadura</taxon>
    </lineage>
</organism>
<name>A0A7W3QNR4_ACTNM</name>
<sequence length="217" mass="23325">MTDHFAEFAFPDTDLARRAYAHAYEEVSEALAHHSVRSYLFGRAAGEGMGLKAGSDYDDELLFLACLLHDMGLTERGNGDQRFEVDGADAAASFLEGQGVPADRVRVVWDAVALHTSVGIAHRMRPEIALTHTGAGIDVVALGAENLPEGLAGRVHVAFPRLELADALSGTIVAQAAADPRKAPVGTFPSELLRQFHPEIPMPRWEEMTDGAWPGVA</sequence>
<feature type="domain" description="HD" evidence="1">
    <location>
        <begin position="32"/>
        <end position="120"/>
    </location>
</feature>
<dbReference type="SUPFAM" id="SSF109604">
    <property type="entry name" value="HD-domain/PDEase-like"/>
    <property type="match status" value="1"/>
</dbReference>
<protein>
    <recommendedName>
        <fullName evidence="1">HD domain-containing protein</fullName>
    </recommendedName>
</protein>
<reference evidence="2 3" key="1">
    <citation type="submission" date="2020-08" db="EMBL/GenBank/DDBJ databases">
        <title>Genomic Encyclopedia of Type Strains, Phase IV (KMG-IV): sequencing the most valuable type-strain genomes for metagenomic binning, comparative biology and taxonomic classification.</title>
        <authorList>
            <person name="Goeker M."/>
        </authorList>
    </citation>
    <scope>NUCLEOTIDE SEQUENCE [LARGE SCALE GENOMIC DNA]</scope>
    <source>
        <strain evidence="2 3">DSM 44197</strain>
    </source>
</reference>
<dbReference type="Pfam" id="PF01966">
    <property type="entry name" value="HD"/>
    <property type="match status" value="1"/>
</dbReference>
<dbReference type="InterPro" id="IPR003607">
    <property type="entry name" value="HD/PDEase_dom"/>
</dbReference>
<dbReference type="Proteomes" id="UP000572680">
    <property type="component" value="Unassembled WGS sequence"/>
</dbReference>
<keyword evidence="3" id="KW-1185">Reference proteome</keyword>
<accession>A0A7W3QNR4</accession>
<dbReference type="PANTHER" id="PTHR35569:SF1">
    <property type="entry name" value="CYANAMIDE HYDRATASE DDI2-RELATED"/>
    <property type="match status" value="1"/>
</dbReference>
<dbReference type="Gene3D" id="1.10.3210.10">
    <property type="entry name" value="Hypothetical protein af1432"/>
    <property type="match status" value="1"/>
</dbReference>
<comment type="caution">
    <text evidence="2">The sequence shown here is derived from an EMBL/GenBank/DDBJ whole genome shotgun (WGS) entry which is preliminary data.</text>
</comment>
<dbReference type="RefSeq" id="WP_182846007.1">
    <property type="nucleotide sequence ID" value="NZ_BAAALP010000043.1"/>
</dbReference>
<dbReference type="PANTHER" id="PTHR35569">
    <property type="entry name" value="CYANAMIDE HYDRATASE DDI2-RELATED"/>
    <property type="match status" value="1"/>
</dbReference>
<dbReference type="CDD" id="cd00077">
    <property type="entry name" value="HDc"/>
    <property type="match status" value="1"/>
</dbReference>
<dbReference type="EMBL" id="JACJIA010000007">
    <property type="protein sequence ID" value="MBA8953877.1"/>
    <property type="molecule type" value="Genomic_DNA"/>
</dbReference>
<evidence type="ECO:0000313" key="2">
    <source>
        <dbReference type="EMBL" id="MBA8953877.1"/>
    </source>
</evidence>
<dbReference type="AlphaFoldDB" id="A0A7W3QNR4"/>
<evidence type="ECO:0000259" key="1">
    <source>
        <dbReference type="Pfam" id="PF01966"/>
    </source>
</evidence>
<proteinExistence type="predicted"/>
<evidence type="ECO:0000313" key="3">
    <source>
        <dbReference type="Proteomes" id="UP000572680"/>
    </source>
</evidence>